<feature type="region of interest" description="Disordered" evidence="7">
    <location>
        <begin position="705"/>
        <end position="747"/>
    </location>
</feature>
<comment type="cofactor">
    <cofactor evidence="6">
        <name>a divalent metal cation</name>
        <dbReference type="ChEBI" id="CHEBI:60240"/>
    </cofactor>
    <text evidence="6">Binds 2 divalent metal cations per subunit. Site 1 may preferentially bind zinc ions, while site 2 has a preference for magnesium and/or manganese ions.</text>
</comment>
<evidence type="ECO:0000256" key="3">
    <source>
        <dbReference type="PIRSR" id="PIRSR623088-1"/>
    </source>
</evidence>
<dbReference type="Pfam" id="PF00233">
    <property type="entry name" value="PDEase_I"/>
    <property type="match status" value="1"/>
</dbReference>
<feature type="binding site" evidence="5">
    <location>
        <position position="580"/>
    </location>
    <ligand>
        <name>Zn(2+)</name>
        <dbReference type="ChEBI" id="CHEBI:29105"/>
        <label>1</label>
    </ligand>
</feature>
<organism evidence="9">
    <name type="scientific">Strombidium rassoulzadegani</name>
    <dbReference type="NCBI Taxonomy" id="1082188"/>
    <lineage>
        <taxon>Eukaryota</taxon>
        <taxon>Sar</taxon>
        <taxon>Alveolata</taxon>
        <taxon>Ciliophora</taxon>
        <taxon>Intramacronucleata</taxon>
        <taxon>Spirotrichea</taxon>
        <taxon>Oligotrichia</taxon>
        <taxon>Strombidiidae</taxon>
        <taxon>Strombidium</taxon>
    </lineage>
</organism>
<evidence type="ECO:0000256" key="2">
    <source>
        <dbReference type="ARBA" id="ARBA00022801"/>
    </source>
</evidence>
<evidence type="ECO:0000259" key="8">
    <source>
        <dbReference type="PROSITE" id="PS51845"/>
    </source>
</evidence>
<feature type="binding site" evidence="4">
    <location>
        <position position="580"/>
    </location>
    <ligand>
        <name>AMP</name>
        <dbReference type="ChEBI" id="CHEBI:456215"/>
    </ligand>
</feature>
<dbReference type="EMBL" id="HBIA01007365">
    <property type="protein sequence ID" value="CAE0232029.1"/>
    <property type="molecule type" value="Transcribed_RNA"/>
</dbReference>
<evidence type="ECO:0000256" key="7">
    <source>
        <dbReference type="SAM" id="MobiDB-lite"/>
    </source>
</evidence>
<dbReference type="InterPro" id="IPR023088">
    <property type="entry name" value="PDEase"/>
</dbReference>
<feature type="binding site" evidence="4">
    <location>
        <begin position="412"/>
        <end position="416"/>
    </location>
    <ligand>
        <name>AMP</name>
        <dbReference type="ChEBI" id="CHEBI:456215"/>
    </ligand>
</feature>
<proteinExistence type="inferred from homology"/>
<feature type="compositionally biased region" description="Basic and acidic residues" evidence="7">
    <location>
        <begin position="706"/>
        <end position="718"/>
    </location>
</feature>
<dbReference type="EC" id="3.1.4.-" evidence="6"/>
<evidence type="ECO:0000256" key="1">
    <source>
        <dbReference type="ARBA" id="ARBA00022723"/>
    </source>
</evidence>
<accession>A0A7S3FVS4</accession>
<feature type="compositionally biased region" description="Polar residues" evidence="7">
    <location>
        <begin position="734"/>
        <end position="747"/>
    </location>
</feature>
<keyword evidence="1 5" id="KW-0479">Metal-binding</keyword>
<dbReference type="PRINTS" id="PR00387">
    <property type="entry name" value="PDIESTERASE1"/>
</dbReference>
<dbReference type="PROSITE" id="PS00126">
    <property type="entry name" value="PDEASE_I_1"/>
    <property type="match status" value="1"/>
</dbReference>
<feature type="binding site" evidence="4">
    <location>
        <position position="631"/>
    </location>
    <ligand>
        <name>AMP</name>
        <dbReference type="ChEBI" id="CHEBI:456215"/>
    </ligand>
</feature>
<gene>
    <name evidence="9" type="ORF">SRAS04492_LOCUS3827</name>
</gene>
<dbReference type="SUPFAM" id="SSF109604">
    <property type="entry name" value="HD-domain/PDEase-like"/>
    <property type="match status" value="1"/>
</dbReference>
<evidence type="ECO:0000256" key="5">
    <source>
        <dbReference type="PIRSR" id="PIRSR623088-3"/>
    </source>
</evidence>
<keyword evidence="2 6" id="KW-0378">Hydrolase</keyword>
<evidence type="ECO:0000256" key="6">
    <source>
        <dbReference type="RuleBase" id="RU363067"/>
    </source>
</evidence>
<dbReference type="GO" id="GO:0007165">
    <property type="term" value="P:signal transduction"/>
    <property type="evidence" value="ECO:0007669"/>
    <property type="project" value="InterPro"/>
</dbReference>
<dbReference type="InterPro" id="IPR023174">
    <property type="entry name" value="PDEase_CS"/>
</dbReference>
<feature type="binding site" evidence="5">
    <location>
        <position position="416"/>
    </location>
    <ligand>
        <name>Zn(2+)</name>
        <dbReference type="ChEBI" id="CHEBI:29105"/>
        <label>1</label>
    </ligand>
</feature>
<comment type="similarity">
    <text evidence="6">Belongs to the cyclic nucleotide phosphodiesterase family.</text>
</comment>
<dbReference type="GO" id="GO:0046872">
    <property type="term" value="F:metal ion binding"/>
    <property type="evidence" value="ECO:0007669"/>
    <property type="project" value="UniProtKB-KW"/>
</dbReference>
<dbReference type="InterPro" id="IPR036971">
    <property type="entry name" value="PDEase_catalytic_dom_sf"/>
</dbReference>
<protein>
    <recommendedName>
        <fullName evidence="6">Phosphodiesterase</fullName>
        <ecNumber evidence="6">3.1.4.-</ecNumber>
    </recommendedName>
</protein>
<sequence length="747" mass="86717">MSPASNAKKANFFKPEVLTPQQQWRRQVDALLFEEWRHRVEEDGMFDEDDFDKGDSGMKPMHKSNKSEMARGGQSSKSVTSQNIQSKSLPTSEQKGNEPLLTAHVWQKWTVTQENMREFIEAIEVHPFIELEEFSDIVEGMPNQQISFEMAVKTLIKMLVDDRKIPFNQLILKHHSIPADRIIKFMKMLRKDLLSRKEQGNMTEVDQFYLQETQYALQKINKREMFTSTNEVVKLMHMHRMENSQTSKRQSLMAIKKNTKKKNRLSMRLQWMNEFSDIGSEVQSNNTINMVKIGSAHLEIKDNQSVGDDYEEVSSNLGLKHSTSQSMFKKQGAVNANFIQRFRDHEAEFADFEKLEFRLFEVSDKVGRQYLLPFSVVDALQKLELNELINEDHIVKFLIVIQKTYRTDIQYHNDLHGADVMQMAFYMLTTCQLQKKLRINKLDTLSLIISAACHDLGHDGFTNSYHVNAITRRAIDSNDVSVQESFHVSELFRILQDDSCNFLNCMSKEEFKIFRKRTVGLILATDMARHVADLSSLNAMIGDNSIKDGENISSLFEGIEQAEIFKNQQFMMEICLHACDISQQTRGFDYAKKWTYLLFEEFFDQGDIEKNEKLPVSMLCDRVNTNVMKSQPGFISFVTLPLFSAASNFLPQLQTAVDNLKNNSKVWQKMEESEEDLKVYVPRPVKKHIKVKIDREFSILEEEEKLENSELKPRERRTGIQVNARSQSNEHESSFNLNMANNEEQQA</sequence>
<feature type="binding site" evidence="5">
    <location>
        <position position="454"/>
    </location>
    <ligand>
        <name>Zn(2+)</name>
        <dbReference type="ChEBI" id="CHEBI:29105"/>
        <label>1</label>
    </ligand>
</feature>
<feature type="domain" description="PDEase" evidence="8">
    <location>
        <begin position="306"/>
        <end position="674"/>
    </location>
</feature>
<feature type="compositionally biased region" description="Polar residues" evidence="7">
    <location>
        <begin position="73"/>
        <end position="94"/>
    </location>
</feature>
<dbReference type="CDD" id="cd00077">
    <property type="entry name" value="HDc"/>
    <property type="match status" value="1"/>
</dbReference>
<dbReference type="PANTHER" id="PTHR11347">
    <property type="entry name" value="CYCLIC NUCLEOTIDE PHOSPHODIESTERASE"/>
    <property type="match status" value="1"/>
</dbReference>
<dbReference type="PROSITE" id="PS51845">
    <property type="entry name" value="PDEASE_I_2"/>
    <property type="match status" value="1"/>
</dbReference>
<feature type="binding site" evidence="5">
    <location>
        <position position="455"/>
    </location>
    <ligand>
        <name>Zn(2+)</name>
        <dbReference type="ChEBI" id="CHEBI:29105"/>
        <label>1</label>
    </ligand>
</feature>
<feature type="binding site" evidence="4">
    <location>
        <position position="455"/>
    </location>
    <ligand>
        <name>AMP</name>
        <dbReference type="ChEBI" id="CHEBI:456215"/>
    </ligand>
</feature>
<dbReference type="SMART" id="SM00471">
    <property type="entry name" value="HDc"/>
    <property type="match status" value="1"/>
</dbReference>
<name>A0A7S3FVS4_9SPIT</name>
<dbReference type="InterPro" id="IPR003607">
    <property type="entry name" value="HD/PDEase_dom"/>
</dbReference>
<evidence type="ECO:0000256" key="4">
    <source>
        <dbReference type="PIRSR" id="PIRSR623088-2"/>
    </source>
</evidence>
<dbReference type="InterPro" id="IPR002073">
    <property type="entry name" value="PDEase_catalytic_dom"/>
</dbReference>
<dbReference type="Gene3D" id="1.10.1300.10">
    <property type="entry name" value="3'5'-cyclic nucleotide phosphodiesterase, catalytic domain"/>
    <property type="match status" value="1"/>
</dbReference>
<feature type="active site" description="Proton donor" evidence="3">
    <location>
        <position position="412"/>
    </location>
</feature>
<dbReference type="GO" id="GO:0004114">
    <property type="term" value="F:3',5'-cyclic-nucleotide phosphodiesterase activity"/>
    <property type="evidence" value="ECO:0007669"/>
    <property type="project" value="InterPro"/>
</dbReference>
<evidence type="ECO:0000313" key="9">
    <source>
        <dbReference type="EMBL" id="CAE0232029.1"/>
    </source>
</evidence>
<feature type="region of interest" description="Disordered" evidence="7">
    <location>
        <begin position="46"/>
        <end position="96"/>
    </location>
</feature>
<feature type="binding site" evidence="5">
    <location>
        <position position="455"/>
    </location>
    <ligand>
        <name>Zn(2+)</name>
        <dbReference type="ChEBI" id="CHEBI:29105"/>
        <label>2</label>
    </ligand>
</feature>
<dbReference type="AlphaFoldDB" id="A0A7S3FVS4"/>
<reference evidence="9" key="1">
    <citation type="submission" date="2021-01" db="EMBL/GenBank/DDBJ databases">
        <authorList>
            <person name="Corre E."/>
            <person name="Pelletier E."/>
            <person name="Niang G."/>
            <person name="Scheremetjew M."/>
            <person name="Finn R."/>
            <person name="Kale V."/>
            <person name="Holt S."/>
            <person name="Cochrane G."/>
            <person name="Meng A."/>
            <person name="Brown T."/>
            <person name="Cohen L."/>
        </authorList>
    </citation>
    <scope>NUCLEOTIDE SEQUENCE</scope>
    <source>
        <strain evidence="9">Ras09</strain>
    </source>
</reference>